<proteinExistence type="predicted"/>
<accession>A0A068Z094</accession>
<evidence type="ECO:0000313" key="1">
    <source>
        <dbReference type="EMBL" id="QLH63112.1"/>
    </source>
</evidence>
<dbReference type="GO" id="GO:0004803">
    <property type="term" value="F:transposase activity"/>
    <property type="evidence" value="ECO:0007669"/>
    <property type="project" value="InterPro"/>
</dbReference>
<name>A0A068Z094_9GAMM</name>
<protein>
    <submittedName>
        <fullName evidence="1">Uncharacterized protein</fullName>
    </submittedName>
</protein>
<sequence>MVRKTLCFSRSIALHEKAIASFTEKHRFY</sequence>
<dbReference type="GeneID" id="99106532"/>
<reference evidence="1 2" key="1">
    <citation type="journal article" date="2014" name="Genome Announc.">
        <title>Whole-Genome Sequence of Serratia symbiotica Strain CWBI-2.3T, a Free-Living Symbiont of the Black Bean Aphid Aphis fabae.</title>
        <authorList>
            <person name="Foray V."/>
            <person name="Grigorescu A.S."/>
            <person name="Sabri A."/>
            <person name="Haubruge E."/>
            <person name="Lognay G."/>
            <person name="Francis F."/>
            <person name="Fauconnier M.L."/>
            <person name="Hance T."/>
            <person name="Thonart P."/>
        </authorList>
    </citation>
    <scope>NUCLEOTIDE SEQUENCE [LARGE SCALE GENOMIC DNA]</scope>
    <source>
        <strain evidence="1">CWBI-2.3</strain>
    </source>
</reference>
<evidence type="ECO:0000313" key="2">
    <source>
        <dbReference type="Proteomes" id="UP000042738"/>
    </source>
</evidence>
<dbReference type="AlphaFoldDB" id="A0A068Z094"/>
<dbReference type="InterPro" id="IPR005063">
    <property type="entry name" value="Transposase_27"/>
</dbReference>
<dbReference type="Proteomes" id="UP000042738">
    <property type="component" value="Chromosome"/>
</dbReference>
<dbReference type="GO" id="GO:0003677">
    <property type="term" value="F:DNA binding"/>
    <property type="evidence" value="ECO:0007669"/>
    <property type="project" value="InterPro"/>
</dbReference>
<dbReference type="Pfam" id="PF03400">
    <property type="entry name" value="DDE_Tnp_IS1"/>
    <property type="match status" value="1"/>
</dbReference>
<gene>
    <name evidence="1" type="ORF">SYMBAF_09470</name>
</gene>
<organism evidence="1 2">
    <name type="scientific">Serratia symbiotica</name>
    <dbReference type="NCBI Taxonomy" id="138074"/>
    <lineage>
        <taxon>Bacteria</taxon>
        <taxon>Pseudomonadati</taxon>
        <taxon>Pseudomonadota</taxon>
        <taxon>Gammaproteobacteria</taxon>
        <taxon>Enterobacterales</taxon>
        <taxon>Yersiniaceae</taxon>
        <taxon>Serratia</taxon>
    </lineage>
</organism>
<dbReference type="EMBL" id="CP050855">
    <property type="protein sequence ID" value="QLH63112.1"/>
    <property type="molecule type" value="Genomic_DNA"/>
</dbReference>
<dbReference type="RefSeq" id="WP_082026910.1">
    <property type="nucleotide sequence ID" value="NZ_CAXKXZ010000008.1"/>
</dbReference>
<dbReference type="GO" id="GO:0006313">
    <property type="term" value="P:DNA transposition"/>
    <property type="evidence" value="ECO:0007669"/>
    <property type="project" value="InterPro"/>
</dbReference>